<dbReference type="KEGG" id="acad:UA74_22255"/>
<keyword evidence="3" id="KW-0804">Transcription</keyword>
<proteinExistence type="predicted"/>
<dbReference type="Gene3D" id="1.10.10.10">
    <property type="entry name" value="Winged helix-like DNA-binding domain superfamily/Winged helix DNA-binding domain"/>
    <property type="match status" value="1"/>
</dbReference>
<dbReference type="InterPro" id="IPR023187">
    <property type="entry name" value="Tscrpt_reg_MarR-type_CS"/>
</dbReference>
<dbReference type="AlphaFoldDB" id="A0AAC9LHL4"/>
<sequence>MDAPVGHPTLLRQLVETVRAFEQQLHAGLLDAADDLRPAHYAVFRHLEPDGSRIRDLASAAGMTPQAMGELVAHLAACDYVEMRRHPTDGRARLVVPTARGHAALSRAAARLGDLEGALAARLGTERVHGLGHLLAEMLPLLSDPELAPVAGSCGAAADRPARSDSRSAAGPPREP</sequence>
<dbReference type="Pfam" id="PF12802">
    <property type="entry name" value="MarR_2"/>
    <property type="match status" value="1"/>
</dbReference>
<dbReference type="SUPFAM" id="SSF46785">
    <property type="entry name" value="Winged helix' DNA-binding domain"/>
    <property type="match status" value="1"/>
</dbReference>
<dbReference type="PROSITE" id="PS01117">
    <property type="entry name" value="HTH_MARR_1"/>
    <property type="match status" value="1"/>
</dbReference>
<dbReference type="PROSITE" id="PS50995">
    <property type="entry name" value="HTH_MARR_2"/>
    <property type="match status" value="1"/>
</dbReference>
<evidence type="ECO:0000313" key="7">
    <source>
        <dbReference type="Proteomes" id="UP000185511"/>
    </source>
</evidence>
<name>A0AAC9LHL4_9PSEU</name>
<feature type="domain" description="HTH marR-type" evidence="5">
    <location>
        <begin position="7"/>
        <end position="140"/>
    </location>
</feature>
<dbReference type="InterPro" id="IPR039422">
    <property type="entry name" value="MarR/SlyA-like"/>
</dbReference>
<dbReference type="SMART" id="SM00347">
    <property type="entry name" value="HTH_MARR"/>
    <property type="match status" value="1"/>
</dbReference>
<dbReference type="InterPro" id="IPR000835">
    <property type="entry name" value="HTH_MarR-typ"/>
</dbReference>
<evidence type="ECO:0000256" key="1">
    <source>
        <dbReference type="ARBA" id="ARBA00023015"/>
    </source>
</evidence>
<gene>
    <name evidence="6" type="ORF">UA74_22255</name>
</gene>
<evidence type="ECO:0000256" key="3">
    <source>
        <dbReference type="ARBA" id="ARBA00023163"/>
    </source>
</evidence>
<dbReference type="GO" id="GO:0006950">
    <property type="term" value="P:response to stress"/>
    <property type="evidence" value="ECO:0007669"/>
    <property type="project" value="TreeGrafter"/>
</dbReference>
<accession>A0AAC9LHL4</accession>
<dbReference type="EMBL" id="CP016076">
    <property type="protein sequence ID" value="APU16469.1"/>
    <property type="molecule type" value="Genomic_DNA"/>
</dbReference>
<feature type="region of interest" description="Disordered" evidence="4">
    <location>
        <begin position="150"/>
        <end position="176"/>
    </location>
</feature>
<dbReference type="RefSeq" id="WP_083683497.1">
    <property type="nucleotide sequence ID" value="NZ_CP016076.1"/>
</dbReference>
<dbReference type="GO" id="GO:0003700">
    <property type="term" value="F:DNA-binding transcription factor activity"/>
    <property type="evidence" value="ECO:0007669"/>
    <property type="project" value="InterPro"/>
</dbReference>
<evidence type="ECO:0000256" key="2">
    <source>
        <dbReference type="ARBA" id="ARBA00023125"/>
    </source>
</evidence>
<keyword evidence="1" id="KW-0805">Transcription regulation</keyword>
<dbReference type="GO" id="GO:0003677">
    <property type="term" value="F:DNA binding"/>
    <property type="evidence" value="ECO:0007669"/>
    <property type="project" value="UniProtKB-KW"/>
</dbReference>
<dbReference type="InterPro" id="IPR036388">
    <property type="entry name" value="WH-like_DNA-bd_sf"/>
</dbReference>
<organism evidence="6 7">
    <name type="scientific">Actinoalloteichus fjordicus</name>
    <dbReference type="NCBI Taxonomy" id="1612552"/>
    <lineage>
        <taxon>Bacteria</taxon>
        <taxon>Bacillati</taxon>
        <taxon>Actinomycetota</taxon>
        <taxon>Actinomycetes</taxon>
        <taxon>Pseudonocardiales</taxon>
        <taxon>Pseudonocardiaceae</taxon>
        <taxon>Actinoalloteichus</taxon>
    </lineage>
</organism>
<reference evidence="7" key="1">
    <citation type="submission" date="2016-06" db="EMBL/GenBank/DDBJ databases">
        <title>Complete genome sequence of Actinoalloteichus fjordicus DSM 46855 (=ADI127-17), type strain of the new species Actinoalloteichus fjordicus.</title>
        <authorList>
            <person name="Ruckert C."/>
            <person name="Nouioui I."/>
            <person name="Willmese J."/>
            <person name="van Wezel G."/>
            <person name="Klenk H.-P."/>
            <person name="Kalinowski J."/>
            <person name="Zotchev S.B."/>
        </authorList>
    </citation>
    <scope>NUCLEOTIDE SEQUENCE [LARGE SCALE GENOMIC DNA]</scope>
    <source>
        <strain evidence="7">ADI127-7</strain>
    </source>
</reference>
<evidence type="ECO:0000256" key="4">
    <source>
        <dbReference type="SAM" id="MobiDB-lite"/>
    </source>
</evidence>
<evidence type="ECO:0000313" key="6">
    <source>
        <dbReference type="EMBL" id="APU16469.1"/>
    </source>
</evidence>
<keyword evidence="2" id="KW-0238">DNA-binding</keyword>
<evidence type="ECO:0000259" key="5">
    <source>
        <dbReference type="PROSITE" id="PS50995"/>
    </source>
</evidence>
<feature type="compositionally biased region" description="Low complexity" evidence="4">
    <location>
        <begin position="167"/>
        <end position="176"/>
    </location>
</feature>
<dbReference type="InterPro" id="IPR036390">
    <property type="entry name" value="WH_DNA-bd_sf"/>
</dbReference>
<dbReference type="PANTHER" id="PTHR33164:SF99">
    <property type="entry name" value="MARR FAMILY REGULATORY PROTEIN"/>
    <property type="match status" value="1"/>
</dbReference>
<dbReference type="Proteomes" id="UP000185511">
    <property type="component" value="Chromosome"/>
</dbReference>
<keyword evidence="7" id="KW-1185">Reference proteome</keyword>
<protein>
    <submittedName>
        <fullName evidence="6">Transcriptional regulator, MarR family</fullName>
    </submittedName>
</protein>
<dbReference type="PANTHER" id="PTHR33164">
    <property type="entry name" value="TRANSCRIPTIONAL REGULATOR, MARR FAMILY"/>
    <property type="match status" value="1"/>
</dbReference>